<organism evidence="13 14">
    <name type="scientific">Caballeronia concitans</name>
    <dbReference type="NCBI Taxonomy" id="1777133"/>
    <lineage>
        <taxon>Bacteria</taxon>
        <taxon>Pseudomonadati</taxon>
        <taxon>Pseudomonadota</taxon>
        <taxon>Betaproteobacteria</taxon>
        <taxon>Burkholderiales</taxon>
        <taxon>Burkholderiaceae</taxon>
        <taxon>Caballeronia</taxon>
    </lineage>
</organism>
<evidence type="ECO:0000256" key="9">
    <source>
        <dbReference type="ARBA" id="ARBA00023136"/>
    </source>
</evidence>
<evidence type="ECO:0000256" key="7">
    <source>
        <dbReference type="ARBA" id="ARBA00023065"/>
    </source>
</evidence>
<evidence type="ECO:0000256" key="11">
    <source>
        <dbReference type="SAM" id="SignalP"/>
    </source>
</evidence>
<dbReference type="Pfam" id="PF13609">
    <property type="entry name" value="Porin_4"/>
    <property type="match status" value="1"/>
</dbReference>
<evidence type="ECO:0000313" key="13">
    <source>
        <dbReference type="EMBL" id="SAL16987.1"/>
    </source>
</evidence>
<dbReference type="InterPro" id="IPR023614">
    <property type="entry name" value="Porin_dom_sf"/>
</dbReference>
<proteinExistence type="predicted"/>
<comment type="caution">
    <text evidence="13">The sequence shown here is derived from an EMBL/GenBank/DDBJ whole genome shotgun (WGS) entry which is preliminary data.</text>
</comment>
<dbReference type="Proteomes" id="UP000198263">
    <property type="component" value="Unassembled WGS sequence"/>
</dbReference>
<feature type="chain" id="PRO_5024841796" evidence="11">
    <location>
        <begin position="21"/>
        <end position="376"/>
    </location>
</feature>
<evidence type="ECO:0000256" key="5">
    <source>
        <dbReference type="ARBA" id="ARBA00022692"/>
    </source>
</evidence>
<dbReference type="InterPro" id="IPR033900">
    <property type="entry name" value="Gram_neg_porin_domain"/>
</dbReference>
<keyword evidence="5" id="KW-0812">Transmembrane</keyword>
<gene>
    <name evidence="13" type="ORF">AWB72_01031</name>
</gene>
<dbReference type="GO" id="GO:0015288">
    <property type="term" value="F:porin activity"/>
    <property type="evidence" value="ECO:0007669"/>
    <property type="project" value="UniProtKB-KW"/>
</dbReference>
<dbReference type="RefSeq" id="WP_040048904.1">
    <property type="nucleotide sequence ID" value="NZ_FCNV02000001.1"/>
</dbReference>
<evidence type="ECO:0000256" key="2">
    <source>
        <dbReference type="ARBA" id="ARBA00011233"/>
    </source>
</evidence>
<keyword evidence="14" id="KW-1185">Reference proteome</keyword>
<dbReference type="AlphaFoldDB" id="A0A658QSX3"/>
<evidence type="ECO:0000256" key="6">
    <source>
        <dbReference type="ARBA" id="ARBA00022729"/>
    </source>
</evidence>
<evidence type="ECO:0000256" key="4">
    <source>
        <dbReference type="ARBA" id="ARBA00022452"/>
    </source>
</evidence>
<dbReference type="GO" id="GO:0046930">
    <property type="term" value="C:pore complex"/>
    <property type="evidence" value="ECO:0007669"/>
    <property type="project" value="UniProtKB-KW"/>
</dbReference>
<reference evidence="13 14" key="1">
    <citation type="submission" date="2016-01" db="EMBL/GenBank/DDBJ databases">
        <authorList>
            <person name="Peeters C."/>
        </authorList>
    </citation>
    <scope>NUCLEOTIDE SEQUENCE [LARGE SCALE GENOMIC DNA]</scope>
    <source>
        <strain evidence="13">LMG 29315</strain>
    </source>
</reference>
<evidence type="ECO:0000256" key="10">
    <source>
        <dbReference type="ARBA" id="ARBA00023237"/>
    </source>
</evidence>
<evidence type="ECO:0000256" key="1">
    <source>
        <dbReference type="ARBA" id="ARBA00004571"/>
    </source>
</evidence>
<keyword evidence="7" id="KW-0406">Ion transport</keyword>
<keyword evidence="6 11" id="KW-0732">Signal</keyword>
<evidence type="ECO:0000313" key="14">
    <source>
        <dbReference type="Proteomes" id="UP000198263"/>
    </source>
</evidence>
<dbReference type="CDD" id="cd00342">
    <property type="entry name" value="gram_neg_porins"/>
    <property type="match status" value="1"/>
</dbReference>
<keyword evidence="3" id="KW-0813">Transport</keyword>
<dbReference type="PANTHER" id="PTHR34501">
    <property type="entry name" value="PROTEIN YDDL-RELATED"/>
    <property type="match status" value="1"/>
</dbReference>
<accession>A0A658QSX3</accession>
<dbReference type="SUPFAM" id="SSF56935">
    <property type="entry name" value="Porins"/>
    <property type="match status" value="1"/>
</dbReference>
<keyword evidence="10" id="KW-0998">Cell outer membrane</keyword>
<evidence type="ECO:0000259" key="12">
    <source>
        <dbReference type="Pfam" id="PF13609"/>
    </source>
</evidence>
<protein>
    <submittedName>
        <fullName evidence="13">Porin</fullName>
    </submittedName>
</protein>
<dbReference type="PANTHER" id="PTHR34501:SF9">
    <property type="entry name" value="MAJOR OUTER MEMBRANE PROTEIN P.IA"/>
    <property type="match status" value="1"/>
</dbReference>
<keyword evidence="8" id="KW-0626">Porin</keyword>
<evidence type="ECO:0000256" key="3">
    <source>
        <dbReference type="ARBA" id="ARBA00022448"/>
    </source>
</evidence>
<name>A0A658QSX3_9BURK</name>
<comment type="subcellular location">
    <subcellularLocation>
        <location evidence="1">Cell outer membrane</location>
        <topology evidence="1">Multi-pass membrane protein</topology>
    </subcellularLocation>
</comment>
<evidence type="ECO:0000256" key="8">
    <source>
        <dbReference type="ARBA" id="ARBA00023114"/>
    </source>
</evidence>
<sequence length="376" mass="39595">MKLRLVAAAALAVMATGAHAQSSVTLFGALDAGLLYQNTSAATLAPRAANTGSVFRYKDGGIYSSFWGLLGTEDLGGGYRLNFKLQSAFNTGTGAMGLPDTAGTVALFNQIARVGVSGPFGSFDVGRQIAPIAIAMVDTDVRHAQYFGSVLTAWAGMNFQAGWSGASTNVPIGALFDSNALIYRTPRIAGAQLALEYAPGGVAGSFPANQRESAVLTYQNYGLDLAAAFYDAHDTNPSPVAPAAPTGVDNNRQLYFGAKYTFSGFSVSGSYSNGRSPARSNLVNYDLWSLGAGYRFTPAFDVTSGVYYLRDKNNSSNKSITWVVAADYSVSKRTVFYADLGGVNNMGTMRVPVTYGQLVAPDKATIAVLLGVRHSF</sequence>
<dbReference type="EMBL" id="FCNV02000001">
    <property type="protein sequence ID" value="SAL16987.1"/>
    <property type="molecule type" value="Genomic_DNA"/>
</dbReference>
<keyword evidence="9" id="KW-0472">Membrane</keyword>
<keyword evidence="4" id="KW-1134">Transmembrane beta strand</keyword>
<feature type="domain" description="Porin" evidence="12">
    <location>
        <begin position="7"/>
        <end position="345"/>
    </location>
</feature>
<comment type="subunit">
    <text evidence="2">Homotrimer.</text>
</comment>
<dbReference type="GO" id="GO:0006811">
    <property type="term" value="P:monoatomic ion transport"/>
    <property type="evidence" value="ECO:0007669"/>
    <property type="project" value="UniProtKB-KW"/>
</dbReference>
<dbReference type="InterPro" id="IPR050298">
    <property type="entry name" value="Gram-neg_bact_OMP"/>
</dbReference>
<dbReference type="Gene3D" id="2.40.160.10">
    <property type="entry name" value="Porin"/>
    <property type="match status" value="1"/>
</dbReference>
<feature type="signal peptide" evidence="11">
    <location>
        <begin position="1"/>
        <end position="20"/>
    </location>
</feature>
<dbReference type="OrthoDB" id="8676354at2"/>
<dbReference type="GO" id="GO:0009279">
    <property type="term" value="C:cell outer membrane"/>
    <property type="evidence" value="ECO:0007669"/>
    <property type="project" value="UniProtKB-SubCell"/>
</dbReference>